<protein>
    <recommendedName>
        <fullName evidence="1">Shedu protein SduA C-terminal domain-containing protein</fullName>
    </recommendedName>
</protein>
<proteinExistence type="predicted"/>
<dbReference type="AlphaFoldDB" id="A0A1M5ZYJ5"/>
<dbReference type="EMBL" id="FQXJ01000016">
    <property type="protein sequence ID" value="SHI29345.1"/>
    <property type="molecule type" value="Genomic_DNA"/>
</dbReference>
<evidence type="ECO:0000313" key="2">
    <source>
        <dbReference type="EMBL" id="SHI29345.1"/>
    </source>
</evidence>
<dbReference type="OrthoDB" id="2080979at2"/>
<accession>A0A1M5ZYJ5</accession>
<dbReference type="Proteomes" id="UP000183954">
    <property type="component" value="Unassembled WGS sequence"/>
</dbReference>
<dbReference type="STRING" id="1121420.SAMN02746098_03820"/>
<name>A0A1M5ZYJ5_9FIRM</name>
<feature type="domain" description="Shedu protein SduA C-terminal" evidence="1">
    <location>
        <begin position="227"/>
        <end position="388"/>
    </location>
</feature>
<evidence type="ECO:0000259" key="1">
    <source>
        <dbReference type="Pfam" id="PF14082"/>
    </source>
</evidence>
<sequence>MNISFRKKNSQLILDYTPDYGFEGLRSKLDKDGDMLIKHSFWVKKANEVTERSDKHEEDDDYSDEMFSFIIGSESGSYYMLDKQIINTEHTFYIAKDITISPQMFVAHRNISILNKIDKLISRDIYIGGDESQEGFFPLEAFERLLSQFPNSTELNKYAHARVAQVLRNYFDEVGNVDYDFQRYLNKKTILQAPHLYRDIVPINLAIYKSSLELMVEMLNSSEAYAEKQWQVMVCDIVRLIYPKYILAKREVTIRGVGNHDKRPDFTLIDAGGFVDILEIKKPDKQRVITTGQYRNNYVPDRDLSGAIVQIEKYVYCLSHWGDAGEKTLTIKFEKDLPKGVGIHIVNPQGMLILGRSSNLTKKQKYDFEIVKRQYKNIVDIMTYDDLLERLNNIVSQLVRNR</sequence>
<gene>
    <name evidence="2" type="ORF">SAMN02746098_03820</name>
</gene>
<keyword evidence="3" id="KW-1185">Reference proteome</keyword>
<organism evidence="2 3">
    <name type="scientific">Desulfosporosinus lacus DSM 15449</name>
    <dbReference type="NCBI Taxonomy" id="1121420"/>
    <lineage>
        <taxon>Bacteria</taxon>
        <taxon>Bacillati</taxon>
        <taxon>Bacillota</taxon>
        <taxon>Clostridia</taxon>
        <taxon>Eubacteriales</taxon>
        <taxon>Desulfitobacteriaceae</taxon>
        <taxon>Desulfosporosinus</taxon>
    </lineage>
</organism>
<dbReference type="InterPro" id="IPR025359">
    <property type="entry name" value="SduA_C"/>
</dbReference>
<dbReference type="RefSeq" id="WP_073031298.1">
    <property type="nucleotide sequence ID" value="NZ_FQXJ01000016.1"/>
</dbReference>
<evidence type="ECO:0000313" key="3">
    <source>
        <dbReference type="Proteomes" id="UP000183954"/>
    </source>
</evidence>
<dbReference type="Pfam" id="PF14082">
    <property type="entry name" value="SduA_C"/>
    <property type="match status" value="1"/>
</dbReference>
<reference evidence="3" key="1">
    <citation type="submission" date="2016-11" db="EMBL/GenBank/DDBJ databases">
        <authorList>
            <person name="Varghese N."/>
            <person name="Submissions S."/>
        </authorList>
    </citation>
    <scope>NUCLEOTIDE SEQUENCE [LARGE SCALE GENOMIC DNA]</scope>
    <source>
        <strain evidence="3">DSM 15449</strain>
    </source>
</reference>